<evidence type="ECO:0000256" key="1">
    <source>
        <dbReference type="ARBA" id="ARBA00004196"/>
    </source>
</evidence>
<comment type="subcellular location">
    <subcellularLocation>
        <location evidence="1">Cell envelope</location>
    </subcellularLocation>
</comment>
<feature type="domain" description="Periplasmic binding protein" evidence="4">
    <location>
        <begin position="62"/>
        <end position="316"/>
    </location>
</feature>
<dbReference type="Proteomes" id="UP000766246">
    <property type="component" value="Unassembled WGS sequence"/>
</dbReference>
<evidence type="ECO:0000259" key="4">
    <source>
        <dbReference type="Pfam" id="PF13407"/>
    </source>
</evidence>
<dbReference type="InterPro" id="IPR025997">
    <property type="entry name" value="SBP_2_dom"/>
</dbReference>
<gene>
    <name evidence="5" type="ORF">E7272_00470</name>
</gene>
<dbReference type="GO" id="GO:0030246">
    <property type="term" value="F:carbohydrate binding"/>
    <property type="evidence" value="ECO:0007669"/>
    <property type="project" value="TreeGrafter"/>
</dbReference>
<dbReference type="EMBL" id="SVER01000001">
    <property type="protein sequence ID" value="MBE5918295.1"/>
    <property type="molecule type" value="Genomic_DNA"/>
</dbReference>
<dbReference type="Pfam" id="PF13407">
    <property type="entry name" value="Peripla_BP_4"/>
    <property type="match status" value="1"/>
</dbReference>
<proteinExistence type="inferred from homology"/>
<dbReference type="Gene3D" id="3.40.50.2300">
    <property type="match status" value="2"/>
</dbReference>
<dbReference type="InterPro" id="IPR028082">
    <property type="entry name" value="Peripla_BP_I"/>
</dbReference>
<sequence>MGLLGGKRKLGSNSALAIAAGCAVAFMFIATIVSTVLYKQRMDEAVGLMAETTYNEYDSYVVMISSDDDSTFWKQVYEAAKEYGKENGVYIDMISQSIDESYSKPELIEMAIESDCDAIFIEGDDSEETTKMLARASQKGIPVFAIGTDVAAESRISYIGANSYSIASLYGTSLVDNLVKQKKVLVLGADSVSVADENAFINNIQTALTGADIVNAPLEFEARAITETGPFAIEEYVQNMFKENDLAPVVICLDEKTTASFYQAMIDYNKVGSILLFGSDKSSTILTGIKQRVIASSVYVDSKALGQAAAEAFIEYKEAGNVSDYISVEAKLIDASNVADELQEVDGE</sequence>
<reference evidence="5" key="1">
    <citation type="submission" date="2019-04" db="EMBL/GenBank/DDBJ databases">
        <title>Evolution of Biomass-Degrading Anaerobic Consortia Revealed by Metagenomics.</title>
        <authorList>
            <person name="Peng X."/>
        </authorList>
    </citation>
    <scope>NUCLEOTIDE SEQUENCE</scope>
    <source>
        <strain evidence="5">SIG311</strain>
    </source>
</reference>
<comment type="caution">
    <text evidence="5">The sequence shown here is derived from an EMBL/GenBank/DDBJ whole genome shotgun (WGS) entry which is preliminary data.</text>
</comment>
<evidence type="ECO:0000313" key="5">
    <source>
        <dbReference type="EMBL" id="MBE5918295.1"/>
    </source>
</evidence>
<comment type="similarity">
    <text evidence="2">Belongs to the bacterial solute-binding protein 2 family.</text>
</comment>
<protein>
    <submittedName>
        <fullName evidence="5">Sugar ABC transporter substrate-binding protein</fullName>
    </submittedName>
</protein>
<dbReference type="AlphaFoldDB" id="A0A927U960"/>
<dbReference type="PROSITE" id="PS51257">
    <property type="entry name" value="PROKAR_LIPOPROTEIN"/>
    <property type="match status" value="1"/>
</dbReference>
<accession>A0A927U960</accession>
<organism evidence="5 6">
    <name type="scientific">Pseudobutyrivibrio ruminis</name>
    <dbReference type="NCBI Taxonomy" id="46206"/>
    <lineage>
        <taxon>Bacteria</taxon>
        <taxon>Bacillati</taxon>
        <taxon>Bacillota</taxon>
        <taxon>Clostridia</taxon>
        <taxon>Lachnospirales</taxon>
        <taxon>Lachnospiraceae</taxon>
        <taxon>Pseudobutyrivibrio</taxon>
    </lineage>
</organism>
<dbReference type="GO" id="GO:0030288">
    <property type="term" value="C:outer membrane-bounded periplasmic space"/>
    <property type="evidence" value="ECO:0007669"/>
    <property type="project" value="TreeGrafter"/>
</dbReference>
<dbReference type="PANTHER" id="PTHR30036">
    <property type="entry name" value="D-XYLOSE-BINDING PERIPLASMIC PROTEIN"/>
    <property type="match status" value="1"/>
</dbReference>
<evidence type="ECO:0000313" key="6">
    <source>
        <dbReference type="Proteomes" id="UP000766246"/>
    </source>
</evidence>
<dbReference type="SUPFAM" id="SSF53822">
    <property type="entry name" value="Periplasmic binding protein-like I"/>
    <property type="match status" value="1"/>
</dbReference>
<feature type="transmembrane region" description="Helical" evidence="3">
    <location>
        <begin position="15"/>
        <end position="38"/>
    </location>
</feature>
<evidence type="ECO:0000256" key="3">
    <source>
        <dbReference type="SAM" id="Phobius"/>
    </source>
</evidence>
<keyword evidence="3" id="KW-0472">Membrane</keyword>
<name>A0A927U960_9FIRM</name>
<evidence type="ECO:0000256" key="2">
    <source>
        <dbReference type="ARBA" id="ARBA00007639"/>
    </source>
</evidence>
<dbReference type="PANTHER" id="PTHR30036:SF7">
    <property type="entry name" value="ABC TRANSPORTER PERIPLASMIC-BINDING PROTEIN YPHF"/>
    <property type="match status" value="1"/>
</dbReference>
<keyword evidence="3" id="KW-0812">Transmembrane</keyword>
<keyword evidence="3" id="KW-1133">Transmembrane helix</keyword>
<dbReference type="InterPro" id="IPR050555">
    <property type="entry name" value="Bact_Solute-Bind_Prot2"/>
</dbReference>